<evidence type="ECO:0000313" key="2">
    <source>
        <dbReference type="EMBL" id="KAE9119781.1"/>
    </source>
</evidence>
<dbReference type="Proteomes" id="UP000433483">
    <property type="component" value="Unassembled WGS sequence"/>
</dbReference>
<dbReference type="Proteomes" id="UP000440367">
    <property type="component" value="Unassembled WGS sequence"/>
</dbReference>
<evidence type="ECO:0000313" key="7">
    <source>
        <dbReference type="Proteomes" id="UP000429523"/>
    </source>
</evidence>
<proteinExistence type="predicted"/>
<dbReference type="AlphaFoldDB" id="A0A6A4A3E5"/>
<protein>
    <recommendedName>
        <fullName evidence="13">ISXO2-like transposase domain-containing protein</fullName>
    </recommendedName>
</protein>
<evidence type="ECO:0000313" key="8">
    <source>
        <dbReference type="Proteomes" id="UP000433483"/>
    </source>
</evidence>
<evidence type="ECO:0000313" key="12">
    <source>
        <dbReference type="Proteomes" id="UP000486351"/>
    </source>
</evidence>
<dbReference type="Proteomes" id="UP000437068">
    <property type="component" value="Unassembled WGS sequence"/>
</dbReference>
<evidence type="ECO:0000313" key="10">
    <source>
        <dbReference type="Proteomes" id="UP000440367"/>
    </source>
</evidence>
<dbReference type="EMBL" id="QXGF01000239">
    <property type="protein sequence ID" value="KAE8943699.1"/>
    <property type="molecule type" value="Genomic_DNA"/>
</dbReference>
<evidence type="ECO:0000313" key="1">
    <source>
        <dbReference type="EMBL" id="KAE8943699.1"/>
    </source>
</evidence>
<organism evidence="4 10">
    <name type="scientific">Phytophthora fragariae</name>
    <dbReference type="NCBI Taxonomy" id="53985"/>
    <lineage>
        <taxon>Eukaryota</taxon>
        <taxon>Sar</taxon>
        <taxon>Stramenopiles</taxon>
        <taxon>Oomycota</taxon>
        <taxon>Peronosporomycetes</taxon>
        <taxon>Peronosporales</taxon>
        <taxon>Peronosporaceae</taxon>
        <taxon>Phytophthora</taxon>
    </lineage>
</organism>
<dbReference type="OrthoDB" id="108710at2759"/>
<comment type="caution">
    <text evidence="4">The sequence shown here is derived from an EMBL/GenBank/DDBJ whole genome shotgun (WGS) entry which is preliminary data.</text>
</comment>
<evidence type="ECO:0000313" key="11">
    <source>
        <dbReference type="Proteomes" id="UP000441208"/>
    </source>
</evidence>
<dbReference type="EMBL" id="QXGD01000258">
    <property type="protein sequence ID" value="KAE9245694.1"/>
    <property type="molecule type" value="Genomic_DNA"/>
</dbReference>
<name>A0A6A4A3E5_9STRA</name>
<evidence type="ECO:0000313" key="6">
    <source>
        <dbReference type="EMBL" id="KAE9357930.1"/>
    </source>
</evidence>
<dbReference type="EMBL" id="QXGE01000204">
    <property type="protein sequence ID" value="KAE9320288.1"/>
    <property type="molecule type" value="Genomic_DNA"/>
</dbReference>
<gene>
    <name evidence="5" type="ORF">PF001_g5485</name>
    <name evidence="4" type="ORF">PF002_g7125</name>
    <name evidence="3" type="ORF">PF005_g6101</name>
    <name evidence="2" type="ORF">PF007_g8419</name>
    <name evidence="6" type="ORF">PF008_g2910</name>
    <name evidence="1" type="ORF">PF009_g6594</name>
</gene>
<evidence type="ECO:0000313" key="9">
    <source>
        <dbReference type="Proteomes" id="UP000437068"/>
    </source>
</evidence>
<dbReference type="Proteomes" id="UP000441208">
    <property type="component" value="Unassembled WGS sequence"/>
</dbReference>
<sequence>MRLPQYQAAELAGTSSRTAHEYFAYCRSTCSKELLKADFKIGGDGQVVEIDETSLAKKCKYNRGRHYEGIWLFGGVERGTGPWFGRVVYDSAQRRPCHRLSSS</sequence>
<accession>A0A6A4A3E5</accession>
<dbReference type="EMBL" id="QXFZ01000352">
    <property type="protein sequence ID" value="KAE9119781.1"/>
    <property type="molecule type" value="Genomic_DNA"/>
</dbReference>
<evidence type="ECO:0008006" key="13">
    <source>
        <dbReference type="Google" id="ProtNLM"/>
    </source>
</evidence>
<evidence type="ECO:0000313" key="3">
    <source>
        <dbReference type="EMBL" id="KAE9223959.1"/>
    </source>
</evidence>
<keyword evidence="8" id="KW-1185">Reference proteome</keyword>
<reference evidence="7 8" key="1">
    <citation type="submission" date="2018-08" db="EMBL/GenBank/DDBJ databases">
        <title>Genomic investigation of the strawberry pathogen Phytophthora fragariae indicates pathogenicity is determined by transcriptional variation in three key races.</title>
        <authorList>
            <person name="Adams T.M."/>
            <person name="Armitage A.D."/>
            <person name="Sobczyk M.K."/>
            <person name="Bates H.J."/>
            <person name="Dunwell J.M."/>
            <person name="Nellist C.F."/>
            <person name="Harrison R.J."/>
        </authorList>
    </citation>
    <scope>NUCLEOTIDE SEQUENCE [LARGE SCALE GENOMIC DNA]</scope>
    <source>
        <strain evidence="5 9">A4</strain>
        <strain evidence="4 10">BC-1</strain>
        <strain evidence="3 8">NOV-27</strain>
        <strain evidence="2 11">NOV-71</strain>
        <strain evidence="6 12">NOV-77</strain>
        <strain evidence="1 7">NOV-9</strain>
    </source>
</reference>
<dbReference type="EMBL" id="QXGB01000221">
    <property type="protein sequence ID" value="KAE9223959.1"/>
    <property type="molecule type" value="Genomic_DNA"/>
</dbReference>
<dbReference type="EMBL" id="QXFY01000085">
    <property type="protein sequence ID" value="KAE9357930.1"/>
    <property type="molecule type" value="Genomic_DNA"/>
</dbReference>
<dbReference type="Proteomes" id="UP000429523">
    <property type="component" value="Unassembled WGS sequence"/>
</dbReference>
<evidence type="ECO:0000313" key="4">
    <source>
        <dbReference type="EMBL" id="KAE9245694.1"/>
    </source>
</evidence>
<dbReference type="Proteomes" id="UP000486351">
    <property type="component" value="Unassembled WGS sequence"/>
</dbReference>
<evidence type="ECO:0000313" key="5">
    <source>
        <dbReference type="EMBL" id="KAE9320288.1"/>
    </source>
</evidence>